<comment type="similarity">
    <text evidence="2">Belongs to the EamA transporter family.</text>
</comment>
<proteinExistence type="inferred from homology"/>
<sequence>MNSDPKTGVVLVLTAATLWGTTGTAQSLATGALSPLWFGALRLLVAAAFFACCFAAQRGRGLAPATARSVPLPLPALLGAGLSMAAYNLTFFAGVRGAGVAVGTAIALGSGPVWAGVLQSLLARQVPAAGWWLGTALAVGGGVLMTLAGGGTAGGVALGGVVLCLLSGLSYAAYTLLSQRLLRSLAPSAVTLQAFVVAAALAVPAAWWESGALALRWADGLAVLYVGVVTAGIAYLLFSHALRHVSAASAVTLTLGEPVVAFMLAVAVVGERPSAWAFLGLLLVVAGVLAVVRNELAGAAKQGHASGAPADAASSRQLSPSGS</sequence>
<feature type="transmembrane region" description="Helical" evidence="7">
    <location>
        <begin position="129"/>
        <end position="150"/>
    </location>
</feature>
<feature type="transmembrane region" description="Helical" evidence="7">
    <location>
        <begin position="250"/>
        <end position="269"/>
    </location>
</feature>
<evidence type="ECO:0000256" key="1">
    <source>
        <dbReference type="ARBA" id="ARBA00004141"/>
    </source>
</evidence>
<feature type="transmembrane region" description="Helical" evidence="7">
    <location>
        <begin position="76"/>
        <end position="95"/>
    </location>
</feature>
<evidence type="ECO:0000313" key="9">
    <source>
        <dbReference type="EMBL" id="NML17611.1"/>
    </source>
</evidence>
<dbReference type="InterPro" id="IPR050638">
    <property type="entry name" value="AA-Vitamin_Transporters"/>
</dbReference>
<feature type="transmembrane region" description="Helical" evidence="7">
    <location>
        <begin position="37"/>
        <end position="56"/>
    </location>
</feature>
<evidence type="ECO:0000256" key="7">
    <source>
        <dbReference type="SAM" id="Phobius"/>
    </source>
</evidence>
<comment type="subcellular location">
    <subcellularLocation>
        <location evidence="1">Membrane</location>
        <topology evidence="1">Multi-pass membrane protein</topology>
    </subcellularLocation>
</comment>
<evidence type="ECO:0000256" key="6">
    <source>
        <dbReference type="SAM" id="MobiDB-lite"/>
    </source>
</evidence>
<feature type="domain" description="EamA" evidence="8">
    <location>
        <begin position="7"/>
        <end position="146"/>
    </location>
</feature>
<feature type="domain" description="EamA" evidence="8">
    <location>
        <begin position="160"/>
        <end position="292"/>
    </location>
</feature>
<evidence type="ECO:0000256" key="5">
    <source>
        <dbReference type="ARBA" id="ARBA00023136"/>
    </source>
</evidence>
<feature type="compositionally biased region" description="Polar residues" evidence="6">
    <location>
        <begin position="314"/>
        <end position="323"/>
    </location>
</feature>
<dbReference type="EMBL" id="JABBFW010000020">
    <property type="protein sequence ID" value="NML17611.1"/>
    <property type="molecule type" value="Genomic_DNA"/>
</dbReference>
<feature type="transmembrane region" description="Helical" evidence="7">
    <location>
        <begin position="189"/>
        <end position="208"/>
    </location>
</feature>
<protein>
    <submittedName>
        <fullName evidence="9">EamA family transporter</fullName>
    </submittedName>
</protein>
<name>A0A848FIE4_9BURK</name>
<keyword evidence="5 7" id="KW-0472">Membrane</keyword>
<dbReference type="Pfam" id="PF00892">
    <property type="entry name" value="EamA"/>
    <property type="match status" value="2"/>
</dbReference>
<feature type="transmembrane region" description="Helical" evidence="7">
    <location>
        <begin position="156"/>
        <end position="177"/>
    </location>
</feature>
<dbReference type="PANTHER" id="PTHR32322">
    <property type="entry name" value="INNER MEMBRANE TRANSPORTER"/>
    <property type="match status" value="1"/>
</dbReference>
<comment type="caution">
    <text evidence="9">The sequence shown here is derived from an EMBL/GenBank/DDBJ whole genome shotgun (WGS) entry which is preliminary data.</text>
</comment>
<evidence type="ECO:0000256" key="2">
    <source>
        <dbReference type="ARBA" id="ARBA00007362"/>
    </source>
</evidence>
<dbReference type="InterPro" id="IPR037185">
    <property type="entry name" value="EmrE-like"/>
</dbReference>
<feature type="region of interest" description="Disordered" evidence="6">
    <location>
        <begin position="304"/>
        <end position="323"/>
    </location>
</feature>
<keyword evidence="3 7" id="KW-0812">Transmembrane</keyword>
<dbReference type="Proteomes" id="UP000574067">
    <property type="component" value="Unassembled WGS sequence"/>
</dbReference>
<feature type="transmembrane region" description="Helical" evidence="7">
    <location>
        <begin position="101"/>
        <end position="122"/>
    </location>
</feature>
<evidence type="ECO:0000256" key="3">
    <source>
        <dbReference type="ARBA" id="ARBA00022692"/>
    </source>
</evidence>
<organism evidence="9 10">
    <name type="scientific">Azohydromonas caseinilytica</name>
    <dbReference type="NCBI Taxonomy" id="2728836"/>
    <lineage>
        <taxon>Bacteria</taxon>
        <taxon>Pseudomonadati</taxon>
        <taxon>Pseudomonadota</taxon>
        <taxon>Betaproteobacteria</taxon>
        <taxon>Burkholderiales</taxon>
        <taxon>Sphaerotilaceae</taxon>
        <taxon>Azohydromonas</taxon>
    </lineage>
</organism>
<evidence type="ECO:0000256" key="4">
    <source>
        <dbReference type="ARBA" id="ARBA00022989"/>
    </source>
</evidence>
<dbReference type="PANTHER" id="PTHR32322:SF2">
    <property type="entry name" value="EAMA DOMAIN-CONTAINING PROTEIN"/>
    <property type="match status" value="1"/>
</dbReference>
<keyword evidence="10" id="KW-1185">Reference proteome</keyword>
<dbReference type="RefSeq" id="WP_169162568.1">
    <property type="nucleotide sequence ID" value="NZ_JABBFW010000020.1"/>
</dbReference>
<evidence type="ECO:0000259" key="8">
    <source>
        <dbReference type="Pfam" id="PF00892"/>
    </source>
</evidence>
<dbReference type="AlphaFoldDB" id="A0A848FIE4"/>
<dbReference type="InterPro" id="IPR000620">
    <property type="entry name" value="EamA_dom"/>
</dbReference>
<dbReference type="SUPFAM" id="SSF103481">
    <property type="entry name" value="Multidrug resistance efflux transporter EmrE"/>
    <property type="match status" value="1"/>
</dbReference>
<dbReference type="GO" id="GO:0016020">
    <property type="term" value="C:membrane"/>
    <property type="evidence" value="ECO:0007669"/>
    <property type="project" value="UniProtKB-SubCell"/>
</dbReference>
<gene>
    <name evidence="9" type="ORF">HHL10_21820</name>
</gene>
<reference evidence="9 10" key="1">
    <citation type="submission" date="2020-04" db="EMBL/GenBank/DDBJ databases">
        <title>Azohydromonas sp. isolated from soil.</title>
        <authorList>
            <person name="Dahal R.H."/>
        </authorList>
    </citation>
    <scope>NUCLEOTIDE SEQUENCE [LARGE SCALE GENOMIC DNA]</scope>
    <source>
        <strain evidence="9 10">G-1-1-14</strain>
    </source>
</reference>
<accession>A0A848FIE4</accession>
<feature type="transmembrane region" description="Helical" evidence="7">
    <location>
        <begin position="275"/>
        <end position="292"/>
    </location>
</feature>
<evidence type="ECO:0000313" key="10">
    <source>
        <dbReference type="Proteomes" id="UP000574067"/>
    </source>
</evidence>
<keyword evidence="4 7" id="KW-1133">Transmembrane helix</keyword>
<feature type="transmembrane region" description="Helical" evidence="7">
    <location>
        <begin position="220"/>
        <end position="238"/>
    </location>
</feature>